<feature type="transmembrane region" description="Helical" evidence="1">
    <location>
        <begin position="71"/>
        <end position="94"/>
    </location>
</feature>
<dbReference type="InterPro" id="IPR053150">
    <property type="entry name" value="Teicoplanin_resist-assoc"/>
</dbReference>
<dbReference type="PANTHER" id="PTHR36834">
    <property type="entry name" value="MEMBRANE PROTEIN-RELATED"/>
    <property type="match status" value="1"/>
</dbReference>
<evidence type="ECO:0000259" key="2">
    <source>
        <dbReference type="Pfam" id="PF04892"/>
    </source>
</evidence>
<feature type="transmembrane region" description="Helical" evidence="1">
    <location>
        <begin position="106"/>
        <end position="124"/>
    </location>
</feature>
<gene>
    <name evidence="3" type="ORF">OB236_28040</name>
</gene>
<dbReference type="Proteomes" id="UP001652445">
    <property type="component" value="Unassembled WGS sequence"/>
</dbReference>
<protein>
    <submittedName>
        <fullName evidence="3">VanZ family protein</fullName>
    </submittedName>
</protein>
<proteinExistence type="predicted"/>
<keyword evidence="1" id="KW-0472">Membrane</keyword>
<dbReference type="EMBL" id="JAOQIO010000095">
    <property type="protein sequence ID" value="MCU6795977.1"/>
    <property type="molecule type" value="Genomic_DNA"/>
</dbReference>
<keyword evidence="1" id="KW-0812">Transmembrane</keyword>
<evidence type="ECO:0000313" key="4">
    <source>
        <dbReference type="Proteomes" id="UP001652445"/>
    </source>
</evidence>
<organism evidence="3 4">
    <name type="scientific">Paenibacillus baimaensis</name>
    <dbReference type="NCBI Taxonomy" id="2982185"/>
    <lineage>
        <taxon>Bacteria</taxon>
        <taxon>Bacillati</taxon>
        <taxon>Bacillota</taxon>
        <taxon>Bacilli</taxon>
        <taxon>Bacillales</taxon>
        <taxon>Paenibacillaceae</taxon>
        <taxon>Paenibacillus</taxon>
    </lineage>
</organism>
<dbReference type="PANTHER" id="PTHR36834:SF1">
    <property type="entry name" value="INTEGRAL MEMBRANE PROTEIN"/>
    <property type="match status" value="1"/>
</dbReference>
<sequence>MRDRLTSQRFKNKLYRSLAIFIFTGYGLFMCYLLFFGFSRAARTERMMNLVPLKTISNYITGFHHYNLDTWVINLFGNVAAFVPFGFLVPLVFLGIRSYLQIITRFFLALLAVESIQWLFHVGSFDVDDILLNIIGGLIGFAMLQRVRRLNKR</sequence>
<accession>A0ABT2UMV5</accession>
<dbReference type="RefSeq" id="WP_262686833.1">
    <property type="nucleotide sequence ID" value="NZ_JAOQIO010000095.1"/>
</dbReference>
<dbReference type="InterPro" id="IPR006976">
    <property type="entry name" value="VanZ-like"/>
</dbReference>
<evidence type="ECO:0000313" key="3">
    <source>
        <dbReference type="EMBL" id="MCU6795977.1"/>
    </source>
</evidence>
<reference evidence="3 4" key="1">
    <citation type="submission" date="2022-09" db="EMBL/GenBank/DDBJ databases">
        <authorList>
            <person name="Han X.L."/>
            <person name="Wang Q."/>
            <person name="Lu T."/>
        </authorList>
    </citation>
    <scope>NUCLEOTIDE SEQUENCE [LARGE SCALE GENOMIC DNA]</scope>
    <source>
        <strain evidence="3 4">WQ 127069</strain>
    </source>
</reference>
<keyword evidence="4" id="KW-1185">Reference proteome</keyword>
<keyword evidence="1" id="KW-1133">Transmembrane helix</keyword>
<dbReference type="Pfam" id="PF04892">
    <property type="entry name" value="VanZ"/>
    <property type="match status" value="1"/>
</dbReference>
<feature type="domain" description="VanZ-like" evidence="2">
    <location>
        <begin position="23"/>
        <end position="144"/>
    </location>
</feature>
<name>A0ABT2UMV5_9BACL</name>
<comment type="caution">
    <text evidence="3">The sequence shown here is derived from an EMBL/GenBank/DDBJ whole genome shotgun (WGS) entry which is preliminary data.</text>
</comment>
<evidence type="ECO:0000256" key="1">
    <source>
        <dbReference type="SAM" id="Phobius"/>
    </source>
</evidence>
<feature type="transmembrane region" description="Helical" evidence="1">
    <location>
        <begin position="130"/>
        <end position="147"/>
    </location>
</feature>
<feature type="transmembrane region" description="Helical" evidence="1">
    <location>
        <begin position="20"/>
        <end position="38"/>
    </location>
</feature>